<dbReference type="AlphaFoldDB" id="A0A4Y2SH27"/>
<sequence>MARILARWQACSGTVQDGGNAGEEFLCVGICEVFFGDEHSACILTLEHNCPRLSQMRTAISLDRARWSGRYSFVAMALQIARSHATRFLPVGLYEGQSLCTPNANNVASTAGTHHCCCDGLWRKYAIECLDGTGLPLGCVPGD</sequence>
<reference evidence="1 2" key="1">
    <citation type="journal article" date="2019" name="Sci. Rep.">
        <title>Orb-weaving spider Araneus ventricosus genome elucidates the spidroin gene catalogue.</title>
        <authorList>
            <person name="Kono N."/>
            <person name="Nakamura H."/>
            <person name="Ohtoshi R."/>
            <person name="Moran D.A.P."/>
            <person name="Shinohara A."/>
            <person name="Yoshida Y."/>
            <person name="Fujiwara M."/>
            <person name="Mori M."/>
            <person name="Tomita M."/>
            <person name="Arakawa K."/>
        </authorList>
    </citation>
    <scope>NUCLEOTIDE SEQUENCE [LARGE SCALE GENOMIC DNA]</scope>
</reference>
<proteinExistence type="predicted"/>
<comment type="caution">
    <text evidence="1">The sequence shown here is derived from an EMBL/GenBank/DDBJ whole genome shotgun (WGS) entry which is preliminary data.</text>
</comment>
<dbReference type="EMBL" id="BGPR01021529">
    <property type="protein sequence ID" value="GBN86906.1"/>
    <property type="molecule type" value="Genomic_DNA"/>
</dbReference>
<keyword evidence="2" id="KW-1185">Reference proteome</keyword>
<gene>
    <name evidence="1" type="ORF">AVEN_48359_1</name>
</gene>
<organism evidence="1 2">
    <name type="scientific">Araneus ventricosus</name>
    <name type="common">Orbweaver spider</name>
    <name type="synonym">Epeira ventricosa</name>
    <dbReference type="NCBI Taxonomy" id="182803"/>
    <lineage>
        <taxon>Eukaryota</taxon>
        <taxon>Metazoa</taxon>
        <taxon>Ecdysozoa</taxon>
        <taxon>Arthropoda</taxon>
        <taxon>Chelicerata</taxon>
        <taxon>Arachnida</taxon>
        <taxon>Araneae</taxon>
        <taxon>Araneomorphae</taxon>
        <taxon>Entelegynae</taxon>
        <taxon>Araneoidea</taxon>
        <taxon>Araneidae</taxon>
        <taxon>Araneus</taxon>
    </lineage>
</organism>
<accession>A0A4Y2SH27</accession>
<protein>
    <submittedName>
        <fullName evidence="1">Uncharacterized protein</fullName>
    </submittedName>
</protein>
<evidence type="ECO:0000313" key="2">
    <source>
        <dbReference type="Proteomes" id="UP000499080"/>
    </source>
</evidence>
<dbReference type="Proteomes" id="UP000499080">
    <property type="component" value="Unassembled WGS sequence"/>
</dbReference>
<evidence type="ECO:0000313" key="1">
    <source>
        <dbReference type="EMBL" id="GBN86906.1"/>
    </source>
</evidence>
<name>A0A4Y2SH27_ARAVE</name>